<evidence type="ECO:0000313" key="4">
    <source>
        <dbReference type="Proteomes" id="UP001074726"/>
    </source>
</evidence>
<comment type="caution">
    <text evidence="3">The sequence shown here is derived from an EMBL/GenBank/DDBJ whole genome shotgun (WGS) entry which is preliminary data.</text>
</comment>
<dbReference type="Gene3D" id="3.40.50.850">
    <property type="entry name" value="Isochorismatase-like"/>
    <property type="match status" value="1"/>
</dbReference>
<dbReference type="InterPro" id="IPR016291">
    <property type="entry name" value="Isochorismatase"/>
</dbReference>
<dbReference type="PANTHER" id="PTHR43540">
    <property type="entry name" value="PEROXYUREIDOACRYLATE/UREIDOACRYLATE AMIDOHYDROLASE-RELATED"/>
    <property type="match status" value="1"/>
</dbReference>
<evidence type="ECO:0000256" key="1">
    <source>
        <dbReference type="ARBA" id="ARBA00022801"/>
    </source>
</evidence>
<name>A0ABT4CD61_9ACTN</name>
<keyword evidence="1" id="KW-0378">Hydrolase</keyword>
<organism evidence="3 4">
    <name type="scientific">Nocardioides pini</name>
    <dbReference type="NCBI Taxonomy" id="2975053"/>
    <lineage>
        <taxon>Bacteria</taxon>
        <taxon>Bacillati</taxon>
        <taxon>Actinomycetota</taxon>
        <taxon>Actinomycetes</taxon>
        <taxon>Propionibacteriales</taxon>
        <taxon>Nocardioidaceae</taxon>
        <taxon>Nocardioides</taxon>
    </lineage>
</organism>
<proteinExistence type="predicted"/>
<dbReference type="RefSeq" id="WP_268110600.1">
    <property type="nucleotide sequence ID" value="NZ_JAPPUX010000001.1"/>
</dbReference>
<feature type="domain" description="Isochorismatase-like" evidence="2">
    <location>
        <begin position="22"/>
        <end position="194"/>
    </location>
</feature>
<accession>A0ABT4CD61</accession>
<evidence type="ECO:0000259" key="2">
    <source>
        <dbReference type="Pfam" id="PF00857"/>
    </source>
</evidence>
<dbReference type="InterPro" id="IPR050272">
    <property type="entry name" value="Isochorismatase-like_hydrls"/>
</dbReference>
<evidence type="ECO:0000313" key="3">
    <source>
        <dbReference type="EMBL" id="MCY4725817.1"/>
    </source>
</evidence>
<dbReference type="EMBL" id="JAPPUX010000001">
    <property type="protein sequence ID" value="MCY4725817.1"/>
    <property type="molecule type" value="Genomic_DNA"/>
</dbReference>
<gene>
    <name evidence="3" type="ORF">NYO98_05955</name>
</gene>
<dbReference type="PANTHER" id="PTHR43540:SF1">
    <property type="entry name" value="ISOCHORISMATASE HYDROLASE"/>
    <property type="match status" value="1"/>
</dbReference>
<dbReference type="Pfam" id="PF00857">
    <property type="entry name" value="Isochorismatase"/>
    <property type="match status" value="1"/>
</dbReference>
<dbReference type="SUPFAM" id="SSF52499">
    <property type="entry name" value="Isochorismatase-like hydrolases"/>
    <property type="match status" value="1"/>
</dbReference>
<sequence>MADDLTSADPFGGSLRPGTSPVVLAVDMMRAYFDPASGLCLPDDHCLHAAARVLGAARQAGVPVVHTRVRYSAGGVDGGVFFRKVPALRALVGDGPMGELMPPVAPTDGELVVVKQYASAFFGTSLASTLHARGVDTVVVVGVSTSGCVRATTVDAIQHGFVPLVVADAVGDRGPEPHESNLRDLAAKYAEVVDEVTAVDYLAGAARGADR</sequence>
<dbReference type="InterPro" id="IPR000868">
    <property type="entry name" value="Isochorismatase-like_dom"/>
</dbReference>
<dbReference type="Proteomes" id="UP001074726">
    <property type="component" value="Unassembled WGS sequence"/>
</dbReference>
<dbReference type="PRINTS" id="PR01398">
    <property type="entry name" value="ISCHRISMTASE"/>
</dbReference>
<protein>
    <submittedName>
        <fullName evidence="3">Isochorismatase family protein</fullName>
    </submittedName>
</protein>
<keyword evidence="4" id="KW-1185">Reference proteome</keyword>
<dbReference type="InterPro" id="IPR036380">
    <property type="entry name" value="Isochorismatase-like_sf"/>
</dbReference>
<reference evidence="3" key="1">
    <citation type="submission" date="2022-08" db="EMBL/GenBank/DDBJ databases">
        <title>Genome sequencing of Nocardioides sp. STR2.</title>
        <authorList>
            <person name="So Y."/>
        </authorList>
    </citation>
    <scope>NUCLEOTIDE SEQUENCE</scope>
    <source>
        <strain evidence="3">STR2</strain>
    </source>
</reference>